<sequence length="317" mass="35069">NLSQGLDCNGQPPTAEQILTEADLVTSTLYAVLTAITLIGNLVYLEEVLYLVRKIPSFRRTAYIWITGAPPVIATTSCVGLWIPRSSMFTDFTASIYFTICIYKFLVMIIEEYGGDEAIVQTLQDVPVKISTGPCCCCCLCLPSVKMTRTTLSLLKSGVLQVALLRPILLFFAIVLWSNGNYVEGETFSGTSVLKPFLNGNPLITVIVMLWATGCLYCSVCVNDLKCFCGNCIFLFLFQSVLILSQAQSGIINQLVNTGIVECVPPFSSKARGTFMNQQLLVIEMFVITLVSRCYYRRKYSSVELKPAVPEKEDLKV</sequence>
<organism evidence="6 7">
    <name type="scientific">Latimeria chalumnae</name>
    <name type="common">Coelacanth</name>
    <dbReference type="NCBI Taxonomy" id="7897"/>
    <lineage>
        <taxon>Eukaryota</taxon>
        <taxon>Metazoa</taxon>
        <taxon>Chordata</taxon>
        <taxon>Craniata</taxon>
        <taxon>Vertebrata</taxon>
        <taxon>Euteleostomi</taxon>
        <taxon>Coelacanthiformes</taxon>
        <taxon>Coelacanthidae</taxon>
        <taxon>Latimeria</taxon>
    </lineage>
</organism>
<evidence type="ECO:0000256" key="5">
    <source>
        <dbReference type="SAM" id="Phobius"/>
    </source>
</evidence>
<dbReference type="EMBL" id="AFYH01034437">
    <property type="status" value="NOT_ANNOTATED_CDS"/>
    <property type="molecule type" value="Genomic_DNA"/>
</dbReference>
<feature type="transmembrane region" description="Helical" evidence="5">
    <location>
        <begin position="29"/>
        <end position="50"/>
    </location>
</feature>
<keyword evidence="4 5" id="KW-0472">Membrane</keyword>
<keyword evidence="7" id="KW-1185">Reference proteome</keyword>
<dbReference type="HOGENOM" id="CLU_054316_0_1_1"/>
<evidence type="ECO:0000256" key="2">
    <source>
        <dbReference type="ARBA" id="ARBA00022692"/>
    </source>
</evidence>
<feature type="transmembrane region" description="Helical" evidence="5">
    <location>
        <begin position="89"/>
        <end position="110"/>
    </location>
</feature>
<dbReference type="AlphaFoldDB" id="H3BDT9"/>
<dbReference type="Ensembl" id="ENSLACT00000020198.1">
    <property type="protein sequence ID" value="ENSLACP00000020060.1"/>
    <property type="gene ID" value="ENSLACG00000017632.1"/>
</dbReference>
<dbReference type="FunCoup" id="H3BDT9">
    <property type="interactions" value="31"/>
</dbReference>
<dbReference type="Proteomes" id="UP000008672">
    <property type="component" value="Unassembled WGS sequence"/>
</dbReference>
<dbReference type="GO" id="GO:0016020">
    <property type="term" value="C:membrane"/>
    <property type="evidence" value="ECO:0007669"/>
    <property type="project" value="UniProtKB-SubCell"/>
</dbReference>
<gene>
    <name evidence="6" type="primary">LOC102355554</name>
</gene>
<protein>
    <recommendedName>
        <fullName evidence="8">Organic solute transporter subunit alpha</fullName>
    </recommendedName>
</protein>
<reference evidence="6" key="3">
    <citation type="submission" date="2025-09" db="UniProtKB">
        <authorList>
            <consortium name="Ensembl"/>
        </authorList>
    </citation>
    <scope>IDENTIFICATION</scope>
</reference>
<evidence type="ECO:0000256" key="1">
    <source>
        <dbReference type="ARBA" id="ARBA00004141"/>
    </source>
</evidence>
<keyword evidence="3 5" id="KW-1133">Transmembrane helix</keyword>
<dbReference type="eggNOG" id="ENOG502R3BX">
    <property type="taxonomic scope" value="Eukaryota"/>
</dbReference>
<dbReference type="InterPro" id="IPR005178">
    <property type="entry name" value="Ostalpha/TMEM184C"/>
</dbReference>
<reference evidence="7" key="1">
    <citation type="submission" date="2011-08" db="EMBL/GenBank/DDBJ databases">
        <title>The draft genome of Latimeria chalumnae.</title>
        <authorList>
            <person name="Di Palma F."/>
            <person name="Alfoldi J."/>
            <person name="Johnson J."/>
            <person name="Berlin A."/>
            <person name="Gnerre S."/>
            <person name="Jaffe D."/>
            <person name="MacCallum I."/>
            <person name="Young S."/>
            <person name="Walker B.J."/>
            <person name="Lander E."/>
            <person name="Lindblad-Toh K."/>
        </authorList>
    </citation>
    <scope>NUCLEOTIDE SEQUENCE [LARGE SCALE GENOMIC DNA]</scope>
    <source>
        <strain evidence="7">Wild caught</strain>
    </source>
</reference>
<feature type="transmembrane region" description="Helical" evidence="5">
    <location>
        <begin position="232"/>
        <end position="256"/>
    </location>
</feature>
<dbReference type="Pfam" id="PF03619">
    <property type="entry name" value="Solute_trans_a"/>
    <property type="match status" value="1"/>
</dbReference>
<proteinExistence type="predicted"/>
<evidence type="ECO:0000313" key="7">
    <source>
        <dbReference type="Proteomes" id="UP000008672"/>
    </source>
</evidence>
<dbReference type="PANTHER" id="PTHR23423">
    <property type="entry name" value="ORGANIC SOLUTE TRANSPORTER-RELATED"/>
    <property type="match status" value="1"/>
</dbReference>
<dbReference type="GeneTree" id="ENSGT00940000163831"/>
<dbReference type="EMBL" id="AFYH01034438">
    <property type="status" value="NOT_ANNOTATED_CDS"/>
    <property type="molecule type" value="Genomic_DNA"/>
</dbReference>
<feature type="transmembrane region" description="Helical" evidence="5">
    <location>
        <begin position="276"/>
        <end position="296"/>
    </location>
</feature>
<dbReference type="SMART" id="SM01417">
    <property type="entry name" value="Solute_trans_a"/>
    <property type="match status" value="1"/>
</dbReference>
<evidence type="ECO:0000313" key="6">
    <source>
        <dbReference type="Ensembl" id="ENSLACP00000020060.1"/>
    </source>
</evidence>
<evidence type="ECO:0000256" key="3">
    <source>
        <dbReference type="ARBA" id="ARBA00022989"/>
    </source>
</evidence>
<dbReference type="OMA" id="CLPMVIP"/>
<dbReference type="InParanoid" id="H3BDT9"/>
<feature type="transmembrane region" description="Helical" evidence="5">
    <location>
        <begin position="154"/>
        <end position="177"/>
    </location>
</feature>
<feature type="transmembrane region" description="Helical" evidence="5">
    <location>
        <begin position="197"/>
        <end position="220"/>
    </location>
</feature>
<feature type="transmembrane region" description="Helical" evidence="5">
    <location>
        <begin position="62"/>
        <end position="83"/>
    </location>
</feature>
<keyword evidence="2 5" id="KW-0812">Transmembrane</keyword>
<name>H3BDT9_LATCH</name>
<reference evidence="6" key="2">
    <citation type="submission" date="2025-08" db="UniProtKB">
        <authorList>
            <consortium name="Ensembl"/>
        </authorList>
    </citation>
    <scope>IDENTIFICATION</scope>
</reference>
<evidence type="ECO:0008006" key="8">
    <source>
        <dbReference type="Google" id="ProtNLM"/>
    </source>
</evidence>
<evidence type="ECO:0000256" key="4">
    <source>
        <dbReference type="ARBA" id="ARBA00023136"/>
    </source>
</evidence>
<accession>H3BDT9</accession>
<dbReference type="STRING" id="7897.ENSLACP00000020060"/>
<comment type="subcellular location">
    <subcellularLocation>
        <location evidence="1">Membrane</location>
        <topology evidence="1">Multi-pass membrane protein</topology>
    </subcellularLocation>
</comment>